<dbReference type="EMBL" id="QSTF01000003">
    <property type="protein sequence ID" value="RGM42561.1"/>
    <property type="molecule type" value="Genomic_DNA"/>
</dbReference>
<evidence type="ECO:0000313" key="1">
    <source>
        <dbReference type="EMBL" id="RGK57963.1"/>
    </source>
</evidence>
<dbReference type="Proteomes" id="UP000260780">
    <property type="component" value="Unassembled WGS sequence"/>
</dbReference>
<evidence type="ECO:0000313" key="4">
    <source>
        <dbReference type="EMBL" id="RHM98179.1"/>
    </source>
</evidence>
<evidence type="ECO:0000313" key="2">
    <source>
        <dbReference type="EMBL" id="RGM42561.1"/>
    </source>
</evidence>
<dbReference type="EMBL" id="QSJG01000019">
    <property type="protein sequence ID" value="RHD53832.1"/>
    <property type="molecule type" value="Genomic_DNA"/>
</dbReference>
<organism evidence="2 5">
    <name type="scientific">Phocaeicola plebeius</name>
    <dbReference type="NCBI Taxonomy" id="310297"/>
    <lineage>
        <taxon>Bacteria</taxon>
        <taxon>Pseudomonadati</taxon>
        <taxon>Bacteroidota</taxon>
        <taxon>Bacteroidia</taxon>
        <taxon>Bacteroidales</taxon>
        <taxon>Bacteroidaceae</taxon>
        <taxon>Phocaeicola</taxon>
    </lineage>
</organism>
<dbReference type="STRING" id="310297.BHV76_08960"/>
<dbReference type="EMBL" id="QSQT01000002">
    <property type="protein sequence ID" value="RGK57963.1"/>
    <property type="molecule type" value="Genomic_DNA"/>
</dbReference>
<dbReference type="EMBL" id="QRQK01000009">
    <property type="protein sequence ID" value="RHM98179.1"/>
    <property type="molecule type" value="Genomic_DNA"/>
</dbReference>
<evidence type="ECO:0000313" key="3">
    <source>
        <dbReference type="EMBL" id="RHD53832.1"/>
    </source>
</evidence>
<dbReference type="Proteomes" id="UP000285109">
    <property type="component" value="Unassembled WGS sequence"/>
</dbReference>
<dbReference type="RefSeq" id="WP_117670246.1">
    <property type="nucleotide sequence ID" value="NZ_CABOGR010000002.1"/>
</dbReference>
<evidence type="ECO:0000313" key="7">
    <source>
        <dbReference type="Proteomes" id="UP000284361"/>
    </source>
</evidence>
<dbReference type="Proteomes" id="UP000284361">
    <property type="component" value="Unassembled WGS sequence"/>
</dbReference>
<dbReference type="AlphaFoldDB" id="A0A3E4WJY0"/>
<reference evidence="5 6" key="1">
    <citation type="submission" date="2018-08" db="EMBL/GenBank/DDBJ databases">
        <title>A genome reference for cultivated species of the human gut microbiota.</title>
        <authorList>
            <person name="Zou Y."/>
            <person name="Xue W."/>
            <person name="Luo G."/>
        </authorList>
    </citation>
    <scope>NUCLEOTIDE SEQUENCE [LARGE SCALE GENOMIC DNA]</scope>
    <source>
        <strain evidence="4 8">AF31-28B-AC</strain>
        <strain evidence="3 7">AM31-10</strain>
        <strain evidence="2 5">OM08-14</strain>
        <strain evidence="1 6">TF10-3AC</strain>
    </source>
</reference>
<comment type="caution">
    <text evidence="2">The sequence shown here is derived from an EMBL/GenBank/DDBJ whole genome shotgun (WGS) entry which is preliminary data.</text>
</comment>
<dbReference type="PROSITE" id="PS51257">
    <property type="entry name" value="PROKAR_LIPOPROTEIN"/>
    <property type="match status" value="1"/>
</dbReference>
<evidence type="ECO:0000313" key="6">
    <source>
        <dbReference type="Proteomes" id="UP000260862"/>
    </source>
</evidence>
<evidence type="ECO:0000313" key="5">
    <source>
        <dbReference type="Proteomes" id="UP000260780"/>
    </source>
</evidence>
<accession>A0A3E4WJY0</accession>
<protein>
    <submittedName>
        <fullName evidence="2">DUF4374 domain-containing protein</fullName>
    </submittedName>
</protein>
<keyword evidence="6" id="KW-1185">Reference proteome</keyword>
<name>A0A3E4WJY0_9BACT</name>
<dbReference type="Proteomes" id="UP000260862">
    <property type="component" value="Unassembled WGS sequence"/>
</dbReference>
<dbReference type="InterPro" id="IPR025401">
    <property type="entry name" value="DUF4374"/>
</dbReference>
<sequence length="473" mass="51618">MNKKNFMLGLGAFCMGGLFMGCQNEENDPTFSNHNNFKGNYVIPVTAGGTSYLLTAESLDEGKISVIENGKEFQDQISYWIFYDQNYFFGIKYNDGSQGTGGCYYLDANNVPQKKYSYTFNRFTTYGTWGDNVITVSTGDTKQTDSKGNAAQGFLFNYLNAKNGTTSTNQQDILAENFLGNGEKVTMAGFVEANGKLYTSIIPMGMSHYGVNTWPDKVLSQDYVATGTGGSGSGKYTAGQIPSTQYPDNAYIAIYSGSNFDEEPVIATTDKIGFACGRMRSQYYQTIWSDDDGNLYVFSGGYGRTATQPAADANLKAKVQGTLPSGVVRIPAGSTAFDEYYCNLETMSGASGHPLFRCWHVGGDYFLLNNYGCSIEEVATLGTNAPKNELVIFKASEKKLIPITGLPDMNLISSFGNSPYLENQYFYIPVLTTEEGATPTFYKINPQTGEAVKGLEVEADEITTVGKIALTQQ</sequence>
<proteinExistence type="predicted"/>
<gene>
    <name evidence="3" type="ORF">DW789_09985</name>
    <name evidence="4" type="ORF">DWZ34_06165</name>
    <name evidence="2" type="ORF">DXC17_02010</name>
    <name evidence="1" type="ORF">DXD04_01485</name>
</gene>
<evidence type="ECO:0000313" key="8">
    <source>
        <dbReference type="Proteomes" id="UP000285109"/>
    </source>
</evidence>
<dbReference type="Pfam" id="PF14298">
    <property type="entry name" value="DUF4374"/>
    <property type="match status" value="1"/>
</dbReference>